<dbReference type="NCBIfam" id="TIGR00220">
    <property type="entry name" value="mscL"/>
    <property type="match status" value="1"/>
</dbReference>
<comment type="subunit">
    <text evidence="11">Homopentamer.</text>
</comment>
<evidence type="ECO:0000256" key="8">
    <source>
        <dbReference type="ARBA" id="ARBA00023065"/>
    </source>
</evidence>
<protein>
    <recommendedName>
        <fullName evidence="11">Large-conductance mechanosensitive channel</fullName>
    </recommendedName>
</protein>
<sequence>MAFLKEFKEFALKGNVMDMAVGVIIGGAFGKIVSSLVNDILMPPIGALIGNTDFSQLRLDISKVRDVTSNAMHSVGDMVTGGGDPAQAAAAAEPIYWNYGAFIQQCVDFTILALCVFLMVKLMNRLMKKKEEAPAPAPAPEPPAPTKEELLLTEIRDLLKEQKK</sequence>
<evidence type="ECO:0000256" key="9">
    <source>
        <dbReference type="ARBA" id="ARBA00023136"/>
    </source>
</evidence>
<dbReference type="GO" id="GO:0008381">
    <property type="term" value="F:mechanosensitive monoatomic ion channel activity"/>
    <property type="evidence" value="ECO:0007669"/>
    <property type="project" value="UniProtKB-UniRule"/>
</dbReference>
<keyword evidence="5" id="KW-0997">Cell inner membrane</keyword>
<evidence type="ECO:0000313" key="13">
    <source>
        <dbReference type="Proteomes" id="UP000323567"/>
    </source>
</evidence>
<dbReference type="Proteomes" id="UP000323567">
    <property type="component" value="Unassembled WGS sequence"/>
</dbReference>
<evidence type="ECO:0000256" key="10">
    <source>
        <dbReference type="ARBA" id="ARBA00023303"/>
    </source>
</evidence>
<dbReference type="PROSITE" id="PS01327">
    <property type="entry name" value="MSCL"/>
    <property type="match status" value="1"/>
</dbReference>
<dbReference type="Gene3D" id="1.10.1200.120">
    <property type="entry name" value="Large-conductance mechanosensitive channel, MscL, domain 1"/>
    <property type="match status" value="1"/>
</dbReference>
<reference evidence="12 13" key="1">
    <citation type="journal article" date="2019" name="Nat. Med.">
        <title>A library of human gut bacterial isolates paired with longitudinal multiomics data enables mechanistic microbiome research.</title>
        <authorList>
            <person name="Poyet M."/>
            <person name="Groussin M."/>
            <person name="Gibbons S.M."/>
            <person name="Avila-Pacheco J."/>
            <person name="Jiang X."/>
            <person name="Kearney S.M."/>
            <person name="Perrotta A.R."/>
            <person name="Berdy B."/>
            <person name="Zhao S."/>
            <person name="Lieberman T.D."/>
            <person name="Swanson P.K."/>
            <person name="Smith M."/>
            <person name="Roesemann S."/>
            <person name="Alexander J.E."/>
            <person name="Rich S.A."/>
            <person name="Livny J."/>
            <person name="Vlamakis H."/>
            <person name="Clish C."/>
            <person name="Bullock K."/>
            <person name="Deik A."/>
            <person name="Scott J."/>
            <person name="Pierce K.A."/>
            <person name="Xavier R.J."/>
            <person name="Alm E.J."/>
        </authorList>
    </citation>
    <scope>NUCLEOTIDE SEQUENCE [LARGE SCALE GENOMIC DNA]</scope>
    <source>
        <strain evidence="12 13">BIOML-A2</strain>
    </source>
</reference>
<dbReference type="InterPro" id="IPR036019">
    <property type="entry name" value="MscL_channel"/>
</dbReference>
<evidence type="ECO:0000256" key="3">
    <source>
        <dbReference type="ARBA" id="ARBA00022448"/>
    </source>
</evidence>
<evidence type="ECO:0000256" key="11">
    <source>
        <dbReference type="HAMAP-Rule" id="MF_00115"/>
    </source>
</evidence>
<dbReference type="EMBL" id="VVXK01000009">
    <property type="protein sequence ID" value="KAA2370289.1"/>
    <property type="molecule type" value="Genomic_DNA"/>
</dbReference>
<dbReference type="RefSeq" id="WP_149887331.1">
    <property type="nucleotide sequence ID" value="NZ_CAUABS010000012.1"/>
</dbReference>
<comment type="subcellular location">
    <subcellularLocation>
        <location evidence="1 11">Cell membrane</location>
        <topology evidence="1 11">Multi-pass membrane protein</topology>
    </subcellularLocation>
</comment>
<feature type="transmembrane region" description="Helical" evidence="11">
    <location>
        <begin position="102"/>
        <end position="120"/>
    </location>
</feature>
<dbReference type="InterPro" id="IPR001185">
    <property type="entry name" value="MS_channel"/>
</dbReference>
<dbReference type="SUPFAM" id="SSF81330">
    <property type="entry name" value="Gated mechanosensitive channel"/>
    <property type="match status" value="1"/>
</dbReference>
<proteinExistence type="inferred from homology"/>
<evidence type="ECO:0000256" key="5">
    <source>
        <dbReference type="ARBA" id="ARBA00022519"/>
    </source>
</evidence>
<evidence type="ECO:0000256" key="1">
    <source>
        <dbReference type="ARBA" id="ARBA00004651"/>
    </source>
</evidence>
<keyword evidence="8 11" id="KW-0406">Ion transport</keyword>
<accession>A0A5B3GB79</accession>
<dbReference type="AlphaFoldDB" id="A0A5B3GB79"/>
<evidence type="ECO:0000313" key="12">
    <source>
        <dbReference type="EMBL" id="KAA2370289.1"/>
    </source>
</evidence>
<dbReference type="PANTHER" id="PTHR30266">
    <property type="entry name" value="MECHANOSENSITIVE CHANNEL MSCL"/>
    <property type="match status" value="1"/>
</dbReference>
<dbReference type="PANTHER" id="PTHR30266:SF2">
    <property type="entry name" value="LARGE-CONDUCTANCE MECHANOSENSITIVE CHANNEL"/>
    <property type="match status" value="1"/>
</dbReference>
<feature type="transmembrane region" description="Helical" evidence="11">
    <location>
        <begin position="12"/>
        <end position="33"/>
    </location>
</feature>
<dbReference type="HAMAP" id="MF_00115">
    <property type="entry name" value="MscL"/>
    <property type="match status" value="1"/>
</dbReference>
<keyword evidence="3 11" id="KW-0813">Transport</keyword>
<comment type="function">
    <text evidence="11">Channel that opens in response to stretch forces in the membrane lipid bilayer. May participate in the regulation of osmotic pressure changes within the cell.</text>
</comment>
<dbReference type="InterPro" id="IPR037673">
    <property type="entry name" value="MSC/AndL"/>
</dbReference>
<keyword evidence="4 11" id="KW-1003">Cell membrane</keyword>
<organism evidence="12 13">
    <name type="scientific">Alistipes shahii</name>
    <dbReference type="NCBI Taxonomy" id="328814"/>
    <lineage>
        <taxon>Bacteria</taxon>
        <taxon>Pseudomonadati</taxon>
        <taxon>Bacteroidota</taxon>
        <taxon>Bacteroidia</taxon>
        <taxon>Bacteroidales</taxon>
        <taxon>Rikenellaceae</taxon>
        <taxon>Alistipes</taxon>
    </lineage>
</organism>
<dbReference type="Pfam" id="PF01741">
    <property type="entry name" value="MscL"/>
    <property type="match status" value="1"/>
</dbReference>
<keyword evidence="9 11" id="KW-0472">Membrane</keyword>
<evidence type="ECO:0000256" key="2">
    <source>
        <dbReference type="ARBA" id="ARBA00007254"/>
    </source>
</evidence>
<evidence type="ECO:0000256" key="6">
    <source>
        <dbReference type="ARBA" id="ARBA00022692"/>
    </source>
</evidence>
<keyword evidence="6 11" id="KW-0812">Transmembrane</keyword>
<evidence type="ECO:0000256" key="7">
    <source>
        <dbReference type="ARBA" id="ARBA00022989"/>
    </source>
</evidence>
<dbReference type="InterPro" id="IPR019823">
    <property type="entry name" value="Mechanosensitive_channel_CS"/>
</dbReference>
<dbReference type="GO" id="GO:0005886">
    <property type="term" value="C:plasma membrane"/>
    <property type="evidence" value="ECO:0007669"/>
    <property type="project" value="UniProtKB-SubCell"/>
</dbReference>
<evidence type="ECO:0000256" key="4">
    <source>
        <dbReference type="ARBA" id="ARBA00022475"/>
    </source>
</evidence>
<keyword evidence="7 11" id="KW-1133">Transmembrane helix</keyword>
<gene>
    <name evidence="11 12" type="primary">mscL</name>
    <name evidence="12" type="ORF">F2Y13_08145</name>
</gene>
<comment type="caution">
    <text evidence="12">The sequence shown here is derived from an EMBL/GenBank/DDBJ whole genome shotgun (WGS) entry which is preliminary data.</text>
</comment>
<comment type="similarity">
    <text evidence="2 11">Belongs to the MscL family.</text>
</comment>
<keyword evidence="10 11" id="KW-0407">Ion channel</keyword>
<name>A0A5B3GB79_9BACT</name>